<dbReference type="Pfam" id="PF02195">
    <property type="entry name" value="ParB_N"/>
    <property type="match status" value="1"/>
</dbReference>
<dbReference type="RefSeq" id="WP_116442192.1">
    <property type="nucleotide sequence ID" value="NZ_BHEO01000008.1"/>
</dbReference>
<evidence type="ECO:0000259" key="1">
    <source>
        <dbReference type="SMART" id="SM00470"/>
    </source>
</evidence>
<dbReference type="SUPFAM" id="SSF110849">
    <property type="entry name" value="ParB/Sulfiredoxin"/>
    <property type="match status" value="1"/>
</dbReference>
<reference evidence="2 5" key="1">
    <citation type="journal article" date="2018" name="Int. J. Syst. Evol. Microbiol.">
        <title>Draft Genome Sequence of Faecalimonas umbilicata JCM 30896T, an Acetate-Producing Bacterium Isolated from Human Feces.</title>
        <authorList>
            <person name="Sakamoto M."/>
            <person name="Ikeyama N."/>
            <person name="Yuki M."/>
            <person name="Ohkuma M."/>
        </authorList>
    </citation>
    <scope>NUCLEOTIDE SEQUENCE [LARGE SCALE GENOMIC DNA]</scope>
    <source>
        <strain evidence="2 5">EGH7</strain>
    </source>
</reference>
<feature type="domain" description="ParB-like N-terminal" evidence="1">
    <location>
        <begin position="36"/>
        <end position="133"/>
    </location>
</feature>
<dbReference type="PANTHER" id="PTHR33375">
    <property type="entry name" value="CHROMOSOME-PARTITIONING PROTEIN PARB-RELATED"/>
    <property type="match status" value="1"/>
</dbReference>
<dbReference type="SMART" id="SM00470">
    <property type="entry name" value="ParB"/>
    <property type="match status" value="1"/>
</dbReference>
<dbReference type="EMBL" id="BHEO01000008">
    <property type="protein sequence ID" value="GBU06110.1"/>
    <property type="molecule type" value="Genomic_DNA"/>
</dbReference>
<name>A0A4R3J7Z6_9FIRM</name>
<gene>
    <name evidence="3" type="ORF">EDD74_13931</name>
    <name evidence="2" type="ORF">FAEUMB_26510</name>
</gene>
<comment type="caution">
    <text evidence="3">The sequence shown here is derived from an EMBL/GenBank/DDBJ whole genome shotgun (WGS) entry which is preliminary data.</text>
</comment>
<protein>
    <submittedName>
        <fullName evidence="3">ParB family chromosome partitioning protein</fullName>
    </submittedName>
</protein>
<proteinExistence type="predicted"/>
<dbReference type="GO" id="GO:0005694">
    <property type="term" value="C:chromosome"/>
    <property type="evidence" value="ECO:0007669"/>
    <property type="project" value="TreeGrafter"/>
</dbReference>
<dbReference type="PANTHER" id="PTHR33375:SF1">
    <property type="entry name" value="CHROMOSOME-PARTITIONING PROTEIN PARB-RELATED"/>
    <property type="match status" value="1"/>
</dbReference>
<dbReference type="Proteomes" id="UP000294613">
    <property type="component" value="Unassembled WGS sequence"/>
</dbReference>
<dbReference type="Proteomes" id="UP000702954">
    <property type="component" value="Unassembled WGS sequence"/>
</dbReference>
<dbReference type="GO" id="GO:0045881">
    <property type="term" value="P:positive regulation of sporulation resulting in formation of a cellular spore"/>
    <property type="evidence" value="ECO:0007669"/>
    <property type="project" value="TreeGrafter"/>
</dbReference>
<dbReference type="InterPro" id="IPR050336">
    <property type="entry name" value="Chromosome_partition/occlusion"/>
</dbReference>
<dbReference type="InterPro" id="IPR036086">
    <property type="entry name" value="ParB/Sulfiredoxin_sf"/>
</dbReference>
<evidence type="ECO:0000313" key="5">
    <source>
        <dbReference type="Proteomes" id="UP000702954"/>
    </source>
</evidence>
<dbReference type="AlphaFoldDB" id="A0A4R3J7Z6"/>
<reference evidence="3 4" key="2">
    <citation type="submission" date="2019-03" db="EMBL/GenBank/DDBJ databases">
        <title>Genomic Encyclopedia of Type Strains, Phase IV (KMG-IV): sequencing the most valuable type-strain genomes for metagenomic binning, comparative biology and taxonomic classification.</title>
        <authorList>
            <person name="Goeker M."/>
        </authorList>
    </citation>
    <scope>NUCLEOTIDE SEQUENCE [LARGE SCALE GENOMIC DNA]</scope>
    <source>
        <strain evidence="3 4">DSM 103426</strain>
    </source>
</reference>
<evidence type="ECO:0000313" key="4">
    <source>
        <dbReference type="Proteomes" id="UP000294613"/>
    </source>
</evidence>
<evidence type="ECO:0000313" key="2">
    <source>
        <dbReference type="EMBL" id="GBU06110.1"/>
    </source>
</evidence>
<dbReference type="GO" id="GO:0007059">
    <property type="term" value="P:chromosome segregation"/>
    <property type="evidence" value="ECO:0007669"/>
    <property type="project" value="TreeGrafter"/>
</dbReference>
<accession>A0A4R3J7Z6</accession>
<dbReference type="Gene3D" id="3.90.1530.10">
    <property type="entry name" value="Conserved hypothetical protein from pyrococcus furiosus pfu- 392566-001, ParB domain"/>
    <property type="match status" value="1"/>
</dbReference>
<organism evidence="3 4">
    <name type="scientific">Faecalimonas umbilicata</name>
    <dbReference type="NCBI Taxonomy" id="1912855"/>
    <lineage>
        <taxon>Bacteria</taxon>
        <taxon>Bacillati</taxon>
        <taxon>Bacillota</taxon>
        <taxon>Clostridia</taxon>
        <taxon>Lachnospirales</taxon>
        <taxon>Lachnospiraceae</taxon>
        <taxon>Faecalimonas</taxon>
    </lineage>
</organism>
<keyword evidence="5" id="KW-1185">Reference proteome</keyword>
<dbReference type="EMBL" id="SLZV01000039">
    <property type="protein sequence ID" value="TCS61043.1"/>
    <property type="molecule type" value="Genomic_DNA"/>
</dbReference>
<sequence length="333" mass="38326">MGKFKKDLSREIQLGAGLLSTVSLEAKEDIKEEQITYIDMDMIAPNKLNDFSMDSLEQLAELIVTAGGILQPLILIPEKNEEGKYVLTTGERRWRASRLLREQGRYPKKYKNTVPCIFRNPVDLEINISEENKEKFAILSTNQAREKTDGDKMRELQYWTDIFADLRAHGETQIPESLAAFAGTAQYDEEGNYIPEQLVGKKTKELVMQYGDISSGEYARMRSVQNNASEELMNKLLSNEISFSAVREAVKLPEKEQENLLEEMEGKKIELSDVEKRQAEVQGNIELNKAEMVMEVETLLEHLKKKKESKVEFTVKEYKKYVSCIKQLERLLR</sequence>
<dbReference type="InterPro" id="IPR003115">
    <property type="entry name" value="ParB_N"/>
</dbReference>
<evidence type="ECO:0000313" key="3">
    <source>
        <dbReference type="EMBL" id="TCS61043.1"/>
    </source>
</evidence>